<evidence type="ECO:0000313" key="1">
    <source>
        <dbReference type="EMBL" id="CAG9711191.1"/>
    </source>
</evidence>
<gene>
    <name evidence="1" type="ORF">CNEO_45140</name>
</gene>
<proteinExistence type="predicted"/>
<protein>
    <submittedName>
        <fullName evidence="1">Uncharacterized protein</fullName>
    </submittedName>
</protein>
<dbReference type="EMBL" id="CAKJVE010000004">
    <property type="protein sequence ID" value="CAG9711191.1"/>
    <property type="molecule type" value="Genomic_DNA"/>
</dbReference>
<organism evidence="1 2">
    <name type="scientific">Clostridium neonatale</name>
    <dbReference type="NCBI Taxonomy" id="137838"/>
    <lineage>
        <taxon>Bacteria</taxon>
        <taxon>Bacillati</taxon>
        <taxon>Bacillota</taxon>
        <taxon>Clostridia</taxon>
        <taxon>Eubacteriales</taxon>
        <taxon>Clostridiaceae</taxon>
        <taxon>Clostridium</taxon>
    </lineage>
</organism>
<dbReference type="AlphaFoldDB" id="A0AA86JLG5"/>
<name>A0AA86JLG5_9CLOT</name>
<accession>A0AA86JLG5</accession>
<comment type="caution">
    <text evidence="1">The sequence shown here is derived from an EMBL/GenBank/DDBJ whole genome shotgun (WGS) entry which is preliminary data.</text>
</comment>
<dbReference type="Proteomes" id="UP000789738">
    <property type="component" value="Unassembled WGS sequence"/>
</dbReference>
<reference evidence="1" key="1">
    <citation type="submission" date="2021-10" db="EMBL/GenBank/DDBJ databases">
        <authorList>
            <person name="Mesa V."/>
        </authorList>
    </citation>
    <scope>NUCLEOTIDE SEQUENCE</scope>
    <source>
        <strain evidence="1">CC3_PB</strain>
    </source>
</reference>
<evidence type="ECO:0000313" key="2">
    <source>
        <dbReference type="Proteomes" id="UP000789738"/>
    </source>
</evidence>
<sequence>MVALAIFLCSNIIKTHGKKYKHLLTHLYNNVKYRYMGLKFDE</sequence>